<evidence type="ECO:0000259" key="2">
    <source>
        <dbReference type="PROSITE" id="PS50846"/>
    </source>
</evidence>
<dbReference type="Gene3D" id="3.30.70.100">
    <property type="match status" value="1"/>
</dbReference>
<dbReference type="GO" id="GO:0006825">
    <property type="term" value="P:copper ion transport"/>
    <property type="evidence" value="ECO:0007669"/>
    <property type="project" value="InterPro"/>
</dbReference>
<dbReference type="Pfam" id="PF00403">
    <property type="entry name" value="HMA"/>
    <property type="match status" value="1"/>
</dbReference>
<dbReference type="EMBL" id="UINC01101036">
    <property type="protein sequence ID" value="SVC61544.1"/>
    <property type="molecule type" value="Genomic_DNA"/>
</dbReference>
<evidence type="ECO:0000256" key="1">
    <source>
        <dbReference type="ARBA" id="ARBA00022723"/>
    </source>
</evidence>
<dbReference type="InterPro" id="IPR036163">
    <property type="entry name" value="HMA_dom_sf"/>
</dbReference>
<dbReference type="SUPFAM" id="SSF55008">
    <property type="entry name" value="HMA, heavy metal-associated domain"/>
    <property type="match status" value="1"/>
</dbReference>
<sequence length="74" mass="8188">MAMLKKATIKIDGMSCQHCVKTVTDVMMGIDGVSQVKVNLKKGEARLKFERDLLDLELLETAIVTAGFEFVSLK</sequence>
<dbReference type="PRINTS" id="PR00944">
    <property type="entry name" value="CUEXPORT"/>
</dbReference>
<dbReference type="AlphaFoldDB" id="A0A382NK20"/>
<dbReference type="InterPro" id="IPR000428">
    <property type="entry name" value="Cu-bd"/>
</dbReference>
<dbReference type="FunFam" id="3.30.70.100:FF:000001">
    <property type="entry name" value="ATPase copper transporting beta"/>
    <property type="match status" value="1"/>
</dbReference>
<reference evidence="3" key="1">
    <citation type="submission" date="2018-05" db="EMBL/GenBank/DDBJ databases">
        <authorList>
            <person name="Lanie J.A."/>
            <person name="Ng W.-L."/>
            <person name="Kazmierczak K.M."/>
            <person name="Andrzejewski T.M."/>
            <person name="Davidsen T.M."/>
            <person name="Wayne K.J."/>
            <person name="Tettelin H."/>
            <person name="Glass J.I."/>
            <person name="Rusch D."/>
            <person name="Podicherti R."/>
            <person name="Tsui H.-C.T."/>
            <person name="Winkler M.E."/>
        </authorList>
    </citation>
    <scope>NUCLEOTIDE SEQUENCE</scope>
</reference>
<dbReference type="GO" id="GO:0005507">
    <property type="term" value="F:copper ion binding"/>
    <property type="evidence" value="ECO:0007669"/>
    <property type="project" value="InterPro"/>
</dbReference>
<dbReference type="CDD" id="cd00371">
    <property type="entry name" value="HMA"/>
    <property type="match status" value="1"/>
</dbReference>
<name>A0A382NK20_9ZZZZ</name>
<protein>
    <recommendedName>
        <fullName evidence="2">HMA domain-containing protein</fullName>
    </recommendedName>
</protein>
<organism evidence="3">
    <name type="scientific">marine metagenome</name>
    <dbReference type="NCBI Taxonomy" id="408172"/>
    <lineage>
        <taxon>unclassified sequences</taxon>
        <taxon>metagenomes</taxon>
        <taxon>ecological metagenomes</taxon>
    </lineage>
</organism>
<proteinExistence type="predicted"/>
<accession>A0A382NK20</accession>
<dbReference type="InterPro" id="IPR006121">
    <property type="entry name" value="HMA_dom"/>
</dbReference>
<dbReference type="PROSITE" id="PS50846">
    <property type="entry name" value="HMA_2"/>
    <property type="match status" value="1"/>
</dbReference>
<feature type="domain" description="HMA" evidence="2">
    <location>
        <begin position="5"/>
        <end position="71"/>
    </location>
</feature>
<keyword evidence="1" id="KW-0479">Metal-binding</keyword>
<gene>
    <name evidence="3" type="ORF">METZ01_LOCUS314398</name>
</gene>
<evidence type="ECO:0000313" key="3">
    <source>
        <dbReference type="EMBL" id="SVC61544.1"/>
    </source>
</evidence>